<evidence type="ECO:0000259" key="11">
    <source>
        <dbReference type="PROSITE" id="PS51755"/>
    </source>
</evidence>
<dbReference type="Proteomes" id="UP001623660">
    <property type="component" value="Unassembled WGS sequence"/>
</dbReference>
<dbReference type="Gene3D" id="1.10.10.10">
    <property type="entry name" value="Winged helix-like DNA-binding domain superfamily/Winged helix DNA-binding domain"/>
    <property type="match status" value="1"/>
</dbReference>
<dbReference type="SUPFAM" id="SSF52172">
    <property type="entry name" value="CheY-like"/>
    <property type="match status" value="1"/>
</dbReference>
<feature type="domain" description="Response regulatory" evidence="10">
    <location>
        <begin position="5"/>
        <end position="118"/>
    </location>
</feature>
<evidence type="ECO:0000256" key="4">
    <source>
        <dbReference type="ARBA" id="ARBA00023015"/>
    </source>
</evidence>
<feature type="DNA-binding region" description="OmpR/PhoB-type" evidence="9">
    <location>
        <begin position="128"/>
        <end position="226"/>
    </location>
</feature>
<evidence type="ECO:0000313" key="13">
    <source>
        <dbReference type="Proteomes" id="UP001623660"/>
    </source>
</evidence>
<evidence type="ECO:0000256" key="3">
    <source>
        <dbReference type="ARBA" id="ARBA00023012"/>
    </source>
</evidence>
<dbReference type="Gene3D" id="6.10.250.690">
    <property type="match status" value="1"/>
</dbReference>
<reference evidence="12 13" key="1">
    <citation type="submission" date="2024-11" db="EMBL/GenBank/DDBJ databases">
        <authorList>
            <person name="Heng Y.C."/>
            <person name="Lim A.C.H."/>
            <person name="Lee J.K.Y."/>
            <person name="Kittelmann S."/>
        </authorList>
    </citation>
    <scope>NUCLEOTIDE SEQUENCE [LARGE SCALE GENOMIC DNA]</scope>
    <source>
        <strain evidence="12 13">WILCCON 0269</strain>
    </source>
</reference>
<comment type="function">
    <text evidence="7">May play the central regulatory role in sporulation. It may be an element of the effector pathway responsible for the activation of sporulation genes in response to nutritional stress. Spo0A may act in concert with spo0H (a sigma factor) to control the expression of some genes that are critical to the sporulation process.</text>
</comment>
<dbReference type="EMBL" id="JBJHZX010000064">
    <property type="protein sequence ID" value="MFL0198501.1"/>
    <property type="molecule type" value="Genomic_DNA"/>
</dbReference>
<dbReference type="InterPro" id="IPR001789">
    <property type="entry name" value="Sig_transdc_resp-reg_receiver"/>
</dbReference>
<keyword evidence="2 8" id="KW-0597">Phosphoprotein</keyword>
<evidence type="ECO:0000256" key="2">
    <source>
        <dbReference type="ARBA" id="ARBA00022553"/>
    </source>
</evidence>
<dbReference type="InterPro" id="IPR036388">
    <property type="entry name" value="WH-like_DNA-bd_sf"/>
</dbReference>
<keyword evidence="3" id="KW-0902">Two-component regulatory system</keyword>
<dbReference type="SMART" id="SM00448">
    <property type="entry name" value="REC"/>
    <property type="match status" value="1"/>
</dbReference>
<dbReference type="Pfam" id="PF00486">
    <property type="entry name" value="Trans_reg_C"/>
    <property type="match status" value="1"/>
</dbReference>
<evidence type="ECO:0000256" key="8">
    <source>
        <dbReference type="PROSITE-ProRule" id="PRU00169"/>
    </source>
</evidence>
<dbReference type="PANTHER" id="PTHR48111:SF22">
    <property type="entry name" value="REGULATOR OF RPOS"/>
    <property type="match status" value="1"/>
</dbReference>
<evidence type="ECO:0000256" key="5">
    <source>
        <dbReference type="ARBA" id="ARBA00023125"/>
    </source>
</evidence>
<dbReference type="PANTHER" id="PTHR48111">
    <property type="entry name" value="REGULATOR OF RPOS"/>
    <property type="match status" value="1"/>
</dbReference>
<gene>
    <name evidence="12" type="ORF">ACJDU8_23510</name>
</gene>
<evidence type="ECO:0000256" key="6">
    <source>
        <dbReference type="ARBA" id="ARBA00023163"/>
    </source>
</evidence>
<keyword evidence="4" id="KW-0805">Transcription regulation</keyword>
<keyword evidence="13" id="KW-1185">Reference proteome</keyword>
<protein>
    <recommendedName>
        <fullName evidence="1">Stage 0 sporulation protein A homolog</fullName>
    </recommendedName>
</protein>
<dbReference type="Pfam" id="PF00072">
    <property type="entry name" value="Response_reg"/>
    <property type="match status" value="1"/>
</dbReference>
<keyword evidence="6" id="KW-0804">Transcription</keyword>
<accession>A0ABW8SU07</accession>
<dbReference type="PROSITE" id="PS51755">
    <property type="entry name" value="OMPR_PHOB"/>
    <property type="match status" value="1"/>
</dbReference>
<feature type="modified residue" description="4-aspartylphosphate" evidence="8">
    <location>
        <position position="54"/>
    </location>
</feature>
<dbReference type="SMART" id="SM00862">
    <property type="entry name" value="Trans_reg_C"/>
    <property type="match status" value="1"/>
</dbReference>
<dbReference type="CDD" id="cd00383">
    <property type="entry name" value="trans_reg_C"/>
    <property type="match status" value="1"/>
</dbReference>
<proteinExistence type="predicted"/>
<dbReference type="InterPro" id="IPR011006">
    <property type="entry name" value="CheY-like_superfamily"/>
</dbReference>
<evidence type="ECO:0000256" key="9">
    <source>
        <dbReference type="PROSITE-ProRule" id="PRU01091"/>
    </source>
</evidence>
<name>A0ABW8SU07_9CLOT</name>
<evidence type="ECO:0000313" key="12">
    <source>
        <dbReference type="EMBL" id="MFL0198501.1"/>
    </source>
</evidence>
<comment type="caution">
    <text evidence="12">The sequence shown here is derived from an EMBL/GenBank/DDBJ whole genome shotgun (WGS) entry which is preliminary data.</text>
</comment>
<organism evidence="12 13">
    <name type="scientific">Candidatus Clostridium eludens</name>
    <dbReference type="NCBI Taxonomy" id="3381663"/>
    <lineage>
        <taxon>Bacteria</taxon>
        <taxon>Bacillati</taxon>
        <taxon>Bacillota</taxon>
        <taxon>Clostridia</taxon>
        <taxon>Eubacteriales</taxon>
        <taxon>Clostridiaceae</taxon>
        <taxon>Clostridium</taxon>
    </lineage>
</organism>
<evidence type="ECO:0000256" key="1">
    <source>
        <dbReference type="ARBA" id="ARBA00018672"/>
    </source>
</evidence>
<dbReference type="InterPro" id="IPR039420">
    <property type="entry name" value="WalR-like"/>
</dbReference>
<sequence length="230" mass="26589">MKKSKILVLEDEKQYARYIELELIHEGYEVVISYNGIEGIETAKNNEIDLLLLDINLPGMSGMEVCKRIRQFSSVPIIMVTSRDETIDKVMGLDLGANDYVTKPFVIDEFLARIRAAIRKSDIIKKESKKLKINDLIVDTLKRKVTRGNQSIDLTKREYDLLEYLAINNGIVLTRDRIIENVWGYDYEGDINVVDVYIKYLRSKVDESFETKLIHTIRGVGYMIMEEEKG</sequence>
<keyword evidence="5 9" id="KW-0238">DNA-binding</keyword>
<feature type="domain" description="OmpR/PhoB-type" evidence="11">
    <location>
        <begin position="128"/>
        <end position="226"/>
    </location>
</feature>
<evidence type="ECO:0000256" key="7">
    <source>
        <dbReference type="ARBA" id="ARBA00024867"/>
    </source>
</evidence>
<dbReference type="Gene3D" id="3.40.50.2300">
    <property type="match status" value="1"/>
</dbReference>
<dbReference type="PROSITE" id="PS50110">
    <property type="entry name" value="RESPONSE_REGULATORY"/>
    <property type="match status" value="1"/>
</dbReference>
<evidence type="ECO:0000259" key="10">
    <source>
        <dbReference type="PROSITE" id="PS50110"/>
    </source>
</evidence>
<dbReference type="InterPro" id="IPR001867">
    <property type="entry name" value="OmpR/PhoB-type_DNA-bd"/>
</dbReference>
<dbReference type="RefSeq" id="WP_406794611.1">
    <property type="nucleotide sequence ID" value="NZ_JBJHZX010000064.1"/>
</dbReference>